<keyword evidence="4" id="KW-0539">Nucleus</keyword>
<dbReference type="InterPro" id="IPR007109">
    <property type="entry name" value="Brix"/>
</dbReference>
<dbReference type="SUPFAM" id="SSF52954">
    <property type="entry name" value="Class II aaRS ABD-related"/>
    <property type="match status" value="1"/>
</dbReference>
<comment type="caution">
    <text evidence="7">The sequence shown here is derived from an EMBL/GenBank/DDBJ whole genome shotgun (WGS) entry which is preliminary data.</text>
</comment>
<dbReference type="OrthoDB" id="1638493at2759"/>
<evidence type="ECO:0000256" key="1">
    <source>
        <dbReference type="ARBA" id="ARBA00004604"/>
    </source>
</evidence>
<dbReference type="GO" id="GO:0005730">
    <property type="term" value="C:nucleolus"/>
    <property type="evidence" value="ECO:0007669"/>
    <property type="project" value="UniProtKB-SubCell"/>
</dbReference>
<gene>
    <name evidence="7" type="ORF">Ctob_014685</name>
</gene>
<feature type="region of interest" description="Disordered" evidence="5">
    <location>
        <begin position="306"/>
        <end position="334"/>
    </location>
</feature>
<reference evidence="8" key="1">
    <citation type="journal article" date="2015" name="PLoS Genet.">
        <title>Genome Sequence and Transcriptome Analyses of Chrysochromulina tobin: Metabolic Tools for Enhanced Algal Fitness in the Prominent Order Prymnesiales (Haptophyceae).</title>
        <authorList>
            <person name="Hovde B.T."/>
            <person name="Deodato C.R."/>
            <person name="Hunsperger H.M."/>
            <person name="Ryken S.A."/>
            <person name="Yost W."/>
            <person name="Jha R.K."/>
            <person name="Patterson J."/>
            <person name="Monnat R.J. Jr."/>
            <person name="Barlow S.B."/>
            <person name="Starkenburg S.R."/>
            <person name="Cattolico R.A."/>
        </authorList>
    </citation>
    <scope>NUCLEOTIDE SEQUENCE</scope>
    <source>
        <strain evidence="8">CCMP291</strain>
    </source>
</reference>
<accession>A0A0M0JSW3</accession>
<evidence type="ECO:0000313" key="8">
    <source>
        <dbReference type="Proteomes" id="UP000037460"/>
    </source>
</evidence>
<evidence type="ECO:0000259" key="6">
    <source>
        <dbReference type="PROSITE" id="PS50833"/>
    </source>
</evidence>
<dbReference type="InterPro" id="IPR026532">
    <property type="entry name" value="BRX1"/>
</dbReference>
<feature type="region of interest" description="Disordered" evidence="5">
    <location>
        <begin position="21"/>
        <end position="43"/>
    </location>
</feature>
<dbReference type="PANTHER" id="PTHR13634:SF0">
    <property type="entry name" value="RIBOSOME BIOGENESIS PROTEIN BRX1 HOMOLOG"/>
    <property type="match status" value="1"/>
</dbReference>
<dbReference type="GO" id="GO:0019843">
    <property type="term" value="F:rRNA binding"/>
    <property type="evidence" value="ECO:0007669"/>
    <property type="project" value="InterPro"/>
</dbReference>
<comment type="similarity">
    <text evidence="2">Belongs to the BRX1 family.</text>
</comment>
<evidence type="ECO:0000313" key="7">
    <source>
        <dbReference type="EMBL" id="KOO29736.1"/>
    </source>
</evidence>
<sequence length="407" mass="44296">MVKRPREVAVASSSEPFATLGEAVPTAIASAPKRKRKDSRKDAVAPLDALVASHDNSSSDAAASASAVLPVNNPRYPAVQRRTAHKKKKTLVVCSRGVTSTNVELMEDLLKLMPHARKDPKFDKSEPLTSLGEIAELNGCAAVLYFEARKMKDLYLWVGAVKAGGPCAKFLVQQVRPMKDLRLTGNCLLGSRPILSFDGAFDGAPYLQLLKQLLAHAFAPPKGHPRSKPFHDHVLSFSVLGGRVLVRHYQVVPPLHDAKKEGDTLVEIGPRLALVPIRILGGVFAGETLYVNDTYQSPNLLRAEQKRRSAKRTIGHVAQKEKRRSRLAQGADQPPADDLADVFAVPGLNSPGLVPAKKVRSGLTRADFDEKIRDADTNHFWSPKGIMDSVPKMKGIITPKTAGFKTK</sequence>
<evidence type="ECO:0000256" key="3">
    <source>
        <dbReference type="ARBA" id="ARBA00022517"/>
    </source>
</evidence>
<dbReference type="GO" id="GO:0006364">
    <property type="term" value="P:rRNA processing"/>
    <property type="evidence" value="ECO:0007669"/>
    <property type="project" value="InterPro"/>
</dbReference>
<protein>
    <submittedName>
        <fullName evidence="7">Brix domain-containing protein 2</fullName>
    </submittedName>
</protein>
<evidence type="ECO:0000256" key="2">
    <source>
        <dbReference type="ARBA" id="ARBA00006369"/>
    </source>
</evidence>
<dbReference type="SMART" id="SM00879">
    <property type="entry name" value="Brix"/>
    <property type="match status" value="1"/>
</dbReference>
<proteinExistence type="inferred from homology"/>
<dbReference type="Pfam" id="PF04427">
    <property type="entry name" value="Brix"/>
    <property type="match status" value="1"/>
</dbReference>
<comment type="subcellular location">
    <subcellularLocation>
        <location evidence="1">Nucleus</location>
        <location evidence="1">Nucleolus</location>
    </subcellularLocation>
</comment>
<keyword evidence="8" id="KW-1185">Reference proteome</keyword>
<dbReference type="AlphaFoldDB" id="A0A0M0JSW3"/>
<dbReference type="GO" id="GO:0000027">
    <property type="term" value="P:ribosomal large subunit assembly"/>
    <property type="evidence" value="ECO:0007669"/>
    <property type="project" value="TreeGrafter"/>
</dbReference>
<dbReference type="EMBL" id="JWZX01002369">
    <property type="protein sequence ID" value="KOO29736.1"/>
    <property type="molecule type" value="Genomic_DNA"/>
</dbReference>
<dbReference type="PROSITE" id="PS50833">
    <property type="entry name" value="BRIX"/>
    <property type="match status" value="1"/>
</dbReference>
<dbReference type="PANTHER" id="PTHR13634">
    <property type="entry name" value="RIBOSOME BIOGENESIS PROTEIN BRIX"/>
    <property type="match status" value="1"/>
</dbReference>
<dbReference type="Proteomes" id="UP000037460">
    <property type="component" value="Unassembled WGS sequence"/>
</dbReference>
<name>A0A0M0JSW3_9EUKA</name>
<organism evidence="7 8">
    <name type="scientific">Chrysochromulina tobinii</name>
    <dbReference type="NCBI Taxonomy" id="1460289"/>
    <lineage>
        <taxon>Eukaryota</taxon>
        <taxon>Haptista</taxon>
        <taxon>Haptophyta</taxon>
        <taxon>Prymnesiophyceae</taxon>
        <taxon>Prymnesiales</taxon>
        <taxon>Chrysochromulinaceae</taxon>
        <taxon>Chrysochromulina</taxon>
    </lineage>
</organism>
<evidence type="ECO:0000256" key="4">
    <source>
        <dbReference type="ARBA" id="ARBA00023242"/>
    </source>
</evidence>
<evidence type="ECO:0000256" key="5">
    <source>
        <dbReference type="SAM" id="MobiDB-lite"/>
    </source>
</evidence>
<feature type="domain" description="Brix" evidence="6">
    <location>
        <begin position="88"/>
        <end position="285"/>
    </location>
</feature>
<keyword evidence="3" id="KW-0690">Ribosome biogenesis</keyword>